<gene>
    <name evidence="3" type="ORF">DQK91_18430</name>
</gene>
<dbReference type="PROSITE" id="PS51257">
    <property type="entry name" value="PROKAR_LIPOPROTEIN"/>
    <property type="match status" value="1"/>
</dbReference>
<dbReference type="AlphaFoldDB" id="A0A6P1ZCP3"/>
<accession>A0A6P1ZCP3</accession>
<dbReference type="Pfam" id="PF07027">
    <property type="entry name" value="DUF1318"/>
    <property type="match status" value="1"/>
</dbReference>
<evidence type="ECO:0000256" key="2">
    <source>
        <dbReference type="SAM" id="SignalP"/>
    </source>
</evidence>
<evidence type="ECO:0000256" key="1">
    <source>
        <dbReference type="SAM" id="Phobius"/>
    </source>
</evidence>
<organism evidence="3 4">
    <name type="scientific">Oceanidesulfovibrio marinus</name>
    <dbReference type="NCBI Taxonomy" id="370038"/>
    <lineage>
        <taxon>Bacteria</taxon>
        <taxon>Pseudomonadati</taxon>
        <taxon>Thermodesulfobacteriota</taxon>
        <taxon>Desulfovibrionia</taxon>
        <taxon>Desulfovibrionales</taxon>
        <taxon>Desulfovibrionaceae</taxon>
        <taxon>Oceanidesulfovibrio</taxon>
    </lineage>
</organism>
<evidence type="ECO:0000313" key="3">
    <source>
        <dbReference type="EMBL" id="TVM31374.1"/>
    </source>
</evidence>
<evidence type="ECO:0000313" key="4">
    <source>
        <dbReference type="Proteomes" id="UP000434052"/>
    </source>
</evidence>
<keyword evidence="1" id="KW-0812">Transmembrane</keyword>
<feature type="chain" id="PRO_5026969966" evidence="2">
    <location>
        <begin position="18"/>
        <end position="188"/>
    </location>
</feature>
<feature type="signal peptide" evidence="2">
    <location>
        <begin position="1"/>
        <end position="17"/>
    </location>
</feature>
<feature type="transmembrane region" description="Helical" evidence="1">
    <location>
        <begin position="7"/>
        <end position="26"/>
    </location>
</feature>
<keyword evidence="1" id="KW-1133">Transmembrane helix</keyword>
<comment type="caution">
    <text evidence="3">The sequence shown here is derived from an EMBL/GenBank/DDBJ whole genome shotgun (WGS) entry which is preliminary data.</text>
</comment>
<protein>
    <submittedName>
        <fullName evidence="3">DUF1318 domain-containing protein</fullName>
    </submittedName>
</protein>
<dbReference type="Proteomes" id="UP000434052">
    <property type="component" value="Unassembled WGS sequence"/>
</dbReference>
<dbReference type="InterPro" id="IPR008309">
    <property type="entry name" value="YdbL"/>
</dbReference>
<sequence length="188" mass="20473">MRIFRNAMVFTTLFAVAACVTVNIYFPTQKVDQAAEKIVDQVYGIEQPDGEAPETKDDSSSLSRMFEVVADCFGPTAAYAQDATTVSNPAIRELKNQIAANHQQLKPYYDAGAVKIGTDGMLTIANTSGLSVAQQAELKRLVRADNSARNSLYSEVAKALGIAQSEVGKVKDIFAKHWRDKAPAAWLQ</sequence>
<dbReference type="OrthoDB" id="8526313at2"/>
<keyword evidence="1" id="KW-0472">Membrane</keyword>
<keyword evidence="2" id="KW-0732">Signal</keyword>
<dbReference type="RefSeq" id="WP_144306875.1">
    <property type="nucleotide sequence ID" value="NZ_QMIF01000016.1"/>
</dbReference>
<dbReference type="EMBL" id="QMIF01000016">
    <property type="protein sequence ID" value="TVM31374.1"/>
    <property type="molecule type" value="Genomic_DNA"/>
</dbReference>
<proteinExistence type="predicted"/>
<name>A0A6P1ZCP3_9BACT</name>
<reference evidence="3 4" key="1">
    <citation type="submission" date="2018-06" db="EMBL/GenBank/DDBJ databases">
        <title>Complete genome of Desulfovibrio marinus P48SEP.</title>
        <authorList>
            <person name="Crispim J.S."/>
            <person name="Vidigal P.M.P."/>
            <person name="Silva L.C.F."/>
            <person name="Araujo L.C."/>
            <person name="Laguardia C.N."/>
            <person name="Dias R.S."/>
            <person name="Sousa M.P."/>
            <person name="Paula S.O."/>
            <person name="Silva C."/>
        </authorList>
    </citation>
    <scope>NUCLEOTIDE SEQUENCE [LARGE SCALE GENOMIC DNA]</scope>
    <source>
        <strain evidence="3 4">P48SEP</strain>
    </source>
</reference>